<gene>
    <name evidence="2" type="ORF">PPROV_000316300</name>
</gene>
<sequence>MDSDFAPSAKVERIALPQLGCAQMARMVDRAEQSSVPTPPADTRKRKRAEAEDLPKLDTCEWCANDFTINCRNQKPLRYSVEVVCMRKGLNRLPPDAKKYELKTIVRKGEPVKGKDALYAKLHDLDL</sequence>
<reference evidence="2" key="1">
    <citation type="submission" date="2020-10" db="EMBL/GenBank/DDBJ databases">
        <title>Unveiling of a novel bifunctional photoreceptor, Dualchrome1, isolated from a cosmopolitan green alga.</title>
        <authorList>
            <person name="Suzuki S."/>
            <person name="Kawachi M."/>
        </authorList>
    </citation>
    <scope>NUCLEOTIDE SEQUENCE</scope>
    <source>
        <strain evidence="2">NIES 2893</strain>
    </source>
</reference>
<proteinExistence type="predicted"/>
<accession>A0A830HGH6</accession>
<dbReference type="Proteomes" id="UP000660262">
    <property type="component" value="Unassembled WGS sequence"/>
</dbReference>
<feature type="region of interest" description="Disordered" evidence="1">
    <location>
        <begin position="27"/>
        <end position="51"/>
    </location>
</feature>
<protein>
    <submittedName>
        <fullName evidence="2">Uncharacterized protein</fullName>
    </submittedName>
</protein>
<comment type="caution">
    <text evidence="2">The sequence shown here is derived from an EMBL/GenBank/DDBJ whole genome shotgun (WGS) entry which is preliminary data.</text>
</comment>
<organism evidence="2 3">
    <name type="scientific">Pycnococcus provasolii</name>
    <dbReference type="NCBI Taxonomy" id="41880"/>
    <lineage>
        <taxon>Eukaryota</taxon>
        <taxon>Viridiplantae</taxon>
        <taxon>Chlorophyta</taxon>
        <taxon>Pseudoscourfieldiophyceae</taxon>
        <taxon>Pseudoscourfieldiales</taxon>
        <taxon>Pycnococcaceae</taxon>
        <taxon>Pycnococcus</taxon>
    </lineage>
</organism>
<dbReference type="AlphaFoldDB" id="A0A830HGH6"/>
<dbReference type="EMBL" id="BNJQ01000007">
    <property type="protein sequence ID" value="GHP04409.1"/>
    <property type="molecule type" value="Genomic_DNA"/>
</dbReference>
<name>A0A830HGH6_9CHLO</name>
<evidence type="ECO:0000256" key="1">
    <source>
        <dbReference type="SAM" id="MobiDB-lite"/>
    </source>
</evidence>
<keyword evidence="3" id="KW-1185">Reference proteome</keyword>
<evidence type="ECO:0000313" key="3">
    <source>
        <dbReference type="Proteomes" id="UP000660262"/>
    </source>
</evidence>
<evidence type="ECO:0000313" key="2">
    <source>
        <dbReference type="EMBL" id="GHP04409.1"/>
    </source>
</evidence>